<proteinExistence type="predicted"/>
<dbReference type="EMBL" id="CM034399">
    <property type="protein sequence ID" value="KAJ0176669.1"/>
    <property type="molecule type" value="Genomic_DNA"/>
</dbReference>
<organism evidence="1 2">
    <name type="scientific">Dendrolimus kikuchii</name>
    <dbReference type="NCBI Taxonomy" id="765133"/>
    <lineage>
        <taxon>Eukaryota</taxon>
        <taxon>Metazoa</taxon>
        <taxon>Ecdysozoa</taxon>
        <taxon>Arthropoda</taxon>
        <taxon>Hexapoda</taxon>
        <taxon>Insecta</taxon>
        <taxon>Pterygota</taxon>
        <taxon>Neoptera</taxon>
        <taxon>Endopterygota</taxon>
        <taxon>Lepidoptera</taxon>
        <taxon>Glossata</taxon>
        <taxon>Ditrysia</taxon>
        <taxon>Bombycoidea</taxon>
        <taxon>Lasiocampidae</taxon>
        <taxon>Dendrolimus</taxon>
    </lineage>
</organism>
<accession>A0ACC1CY64</accession>
<evidence type="ECO:0000313" key="2">
    <source>
        <dbReference type="Proteomes" id="UP000824533"/>
    </source>
</evidence>
<evidence type="ECO:0000313" key="1">
    <source>
        <dbReference type="EMBL" id="KAJ0176669.1"/>
    </source>
</evidence>
<name>A0ACC1CY64_9NEOP</name>
<keyword evidence="2" id="KW-1185">Reference proteome</keyword>
<reference evidence="1 2" key="1">
    <citation type="journal article" date="2021" name="Front. Genet.">
        <title>Chromosome-Level Genome Assembly Reveals Significant Gene Expansion in the Toll and IMD Signaling Pathways of Dendrolimus kikuchii.</title>
        <authorList>
            <person name="Zhou J."/>
            <person name="Wu P."/>
            <person name="Xiong Z."/>
            <person name="Liu N."/>
            <person name="Zhao N."/>
            <person name="Ji M."/>
            <person name="Qiu Y."/>
            <person name="Yang B."/>
        </authorList>
    </citation>
    <scope>NUCLEOTIDE SEQUENCE [LARGE SCALE GENOMIC DNA]</scope>
    <source>
        <strain evidence="1">Ann1</strain>
    </source>
</reference>
<sequence length="495" mass="55842">MSHTKKENKWFKPMFEFGEDLLTESKTNNNDNPLLQSPVKNTINGNEKPFKIQNINHKSLMKNFDPKTIEDLAVHNKKVQEVDDWLKVVCVGNNNDMLLLTGPVGCGKTITIRLLAEKYNIKVTEWITPIDIDIPTEYGEFEYNGKQSTQFLSFVLKAANFTSLLDGNSEKLVLVEDLPNTFTRTPSEFTEVLQQYKLRGKSPIVFICSESHTDNKNSAINLFTPTLKEQFGIQHITFNGVSPTGLKAALKRVAGIISKKYADVYNIPKVDLIECVSNSSAGDIRSAVLNLHFACLKGSNYNLETSIIEKDQKLTKKRKTTSSKFTSLGKDQTVSILHGVGRVLNPKVILENGRKKLTHSPDEIIEQFTSQPTSFVNFIAENYLPHFSIVEHVDKAASLLSDADFLLAEWREKMCQEYGLYISTAGLMLANEAPVSAWNPVRGPKTMKIQYPSPYELHLEDNYFCKGKVLVTDYETYCKIIGDKKTNEINSVYTL</sequence>
<dbReference type="Proteomes" id="UP000824533">
    <property type="component" value="Linkage Group LG13"/>
</dbReference>
<gene>
    <name evidence="1" type="ORF">K1T71_007848</name>
</gene>
<comment type="caution">
    <text evidence="1">The sequence shown here is derived from an EMBL/GenBank/DDBJ whole genome shotgun (WGS) entry which is preliminary data.</text>
</comment>
<protein>
    <submittedName>
        <fullName evidence="1">Uncharacterized protein</fullName>
    </submittedName>
</protein>